<evidence type="ECO:0000256" key="8">
    <source>
        <dbReference type="ARBA" id="ARBA00023180"/>
    </source>
</evidence>
<keyword evidence="7" id="KW-0472">Membrane</keyword>
<dbReference type="GO" id="GO:0008146">
    <property type="term" value="F:sulfotransferase activity"/>
    <property type="evidence" value="ECO:0007669"/>
    <property type="project" value="InterPro"/>
</dbReference>
<dbReference type="GO" id="GO:0000139">
    <property type="term" value="C:Golgi membrane"/>
    <property type="evidence" value="ECO:0007669"/>
    <property type="project" value="UniProtKB-SubCell"/>
</dbReference>
<protein>
    <recommendedName>
        <fullName evidence="9">Carbohydrate sulfotransferase</fullName>
        <ecNumber evidence="9">2.8.2.-</ecNumber>
    </recommendedName>
</protein>
<reference evidence="11" key="1">
    <citation type="submission" date="2020-06" db="EMBL/GenBank/DDBJ databases">
        <title>Draft genome of Bugula neritina, a colonial animal packing powerful symbionts and potential medicines.</title>
        <authorList>
            <person name="Rayko M."/>
        </authorList>
    </citation>
    <scope>NUCLEOTIDE SEQUENCE [LARGE SCALE GENOMIC DNA]</scope>
    <source>
        <strain evidence="11">Kwan_BN1</strain>
    </source>
</reference>
<evidence type="ECO:0000256" key="7">
    <source>
        <dbReference type="ARBA" id="ARBA00023136"/>
    </source>
</evidence>
<comment type="similarity">
    <text evidence="2 9">Belongs to the sulfotransferase 2 family.</text>
</comment>
<evidence type="ECO:0000256" key="2">
    <source>
        <dbReference type="ARBA" id="ARBA00006339"/>
    </source>
</evidence>
<keyword evidence="4" id="KW-0812">Transmembrane</keyword>
<keyword evidence="12" id="KW-1185">Reference proteome</keyword>
<gene>
    <name evidence="11" type="ORF">EB796_015023</name>
</gene>
<dbReference type="AlphaFoldDB" id="A0A7J7JJZ6"/>
<feature type="region of interest" description="Disordered" evidence="10">
    <location>
        <begin position="97"/>
        <end position="131"/>
    </location>
</feature>
<evidence type="ECO:0000256" key="6">
    <source>
        <dbReference type="ARBA" id="ARBA00023034"/>
    </source>
</evidence>
<organism evidence="11 12">
    <name type="scientific">Bugula neritina</name>
    <name type="common">Brown bryozoan</name>
    <name type="synonym">Sertularia neritina</name>
    <dbReference type="NCBI Taxonomy" id="10212"/>
    <lineage>
        <taxon>Eukaryota</taxon>
        <taxon>Metazoa</taxon>
        <taxon>Spiralia</taxon>
        <taxon>Lophotrochozoa</taxon>
        <taxon>Bryozoa</taxon>
        <taxon>Gymnolaemata</taxon>
        <taxon>Cheilostomatida</taxon>
        <taxon>Flustrina</taxon>
        <taxon>Buguloidea</taxon>
        <taxon>Bugulidae</taxon>
        <taxon>Bugula</taxon>
    </lineage>
</organism>
<evidence type="ECO:0000313" key="12">
    <source>
        <dbReference type="Proteomes" id="UP000593567"/>
    </source>
</evidence>
<dbReference type="Pfam" id="PF03567">
    <property type="entry name" value="Sulfotransfer_2"/>
    <property type="match status" value="1"/>
</dbReference>
<name>A0A7J7JJZ6_BUGNE</name>
<comment type="caution">
    <text evidence="11">The sequence shown here is derived from an EMBL/GenBank/DDBJ whole genome shotgun (WGS) entry which is preliminary data.</text>
</comment>
<evidence type="ECO:0000256" key="3">
    <source>
        <dbReference type="ARBA" id="ARBA00022679"/>
    </source>
</evidence>
<proteinExistence type="inferred from homology"/>
<evidence type="ECO:0000256" key="1">
    <source>
        <dbReference type="ARBA" id="ARBA00004323"/>
    </source>
</evidence>
<dbReference type="OrthoDB" id="6117100at2759"/>
<feature type="compositionally biased region" description="Basic and acidic residues" evidence="10">
    <location>
        <begin position="107"/>
        <end position="131"/>
    </location>
</feature>
<dbReference type="InterPro" id="IPR018011">
    <property type="entry name" value="Carb_sulfotrans_8-10"/>
</dbReference>
<evidence type="ECO:0000313" key="11">
    <source>
        <dbReference type="EMBL" id="KAF6026669.1"/>
    </source>
</evidence>
<dbReference type="PANTHER" id="PTHR12137">
    <property type="entry name" value="CARBOHYDRATE SULFOTRANSFERASE"/>
    <property type="match status" value="1"/>
</dbReference>
<dbReference type="Proteomes" id="UP000593567">
    <property type="component" value="Unassembled WGS sequence"/>
</dbReference>
<evidence type="ECO:0000256" key="4">
    <source>
        <dbReference type="ARBA" id="ARBA00022692"/>
    </source>
</evidence>
<dbReference type="PANTHER" id="PTHR12137:SF54">
    <property type="entry name" value="CARBOHYDRATE SULFOTRANSFERASE"/>
    <property type="match status" value="1"/>
</dbReference>
<accession>A0A7J7JJZ6</accession>
<keyword evidence="9" id="KW-0119">Carbohydrate metabolism</keyword>
<keyword evidence="9" id="KW-0735">Signal-anchor</keyword>
<evidence type="ECO:0000256" key="5">
    <source>
        <dbReference type="ARBA" id="ARBA00022989"/>
    </source>
</evidence>
<keyword evidence="6 9" id="KW-0333">Golgi apparatus</keyword>
<dbReference type="InterPro" id="IPR005331">
    <property type="entry name" value="Sulfotransferase"/>
</dbReference>
<keyword evidence="5" id="KW-1133">Transmembrane helix</keyword>
<keyword evidence="3 9" id="KW-0808">Transferase</keyword>
<evidence type="ECO:0000256" key="10">
    <source>
        <dbReference type="SAM" id="MobiDB-lite"/>
    </source>
</evidence>
<evidence type="ECO:0000256" key="9">
    <source>
        <dbReference type="RuleBase" id="RU364020"/>
    </source>
</evidence>
<dbReference type="GO" id="GO:0016051">
    <property type="term" value="P:carbohydrate biosynthetic process"/>
    <property type="evidence" value="ECO:0007669"/>
    <property type="project" value="InterPro"/>
</dbReference>
<dbReference type="EC" id="2.8.2.-" evidence="9"/>
<sequence>MPALTKKASVVVFFLIITLATIYYGNLQTAKTSLGNKVVFQVVKKYSIHGNVTRSDKHELTKEVGLEVTKKKSVQENATKSEKHKLTKEVGLEVAKKKSVQQNATQSDKHELTKEKSVQENATKSDKHELTKEVGLEVAKKKSVQENATKSDKHELTKEVGLEVAKKKSVQENATKSDKHELTKDVLEQNLLWMQRVTDPQYDLEEVRKTQVERLSLVNKFCLNHTSPGLGKRAGGLYFLTFRNVSWGLLPKTGSTNILRMVCIMIGPNCTKITGYPDEHHYVPWLMGRTPNLDSYSPNSSNWPTRKFLYAFVRDPWQRLVSTYIEKVLFSDLYIKLCKYGNNINFINFSRNLKKENKTMTYSQFLKYCVIEQYEKRGAIAMEPHYRPQSISGAFCDLGYSFIGKTETYGEDIKVVLQQYNVKDVPAIIAKAKQFRRPNEKKNMTLSSYLDRWKSVDQETIMKLQKIYSVDIEMFGYPRQPY</sequence>
<keyword evidence="8 9" id="KW-0325">Glycoprotein</keyword>
<dbReference type="EMBL" id="VXIV02002228">
    <property type="protein sequence ID" value="KAF6026669.1"/>
    <property type="molecule type" value="Genomic_DNA"/>
</dbReference>
<comment type="subcellular location">
    <subcellularLocation>
        <location evidence="1 9">Golgi apparatus membrane</location>
        <topology evidence="1 9">Single-pass type II membrane protein</topology>
    </subcellularLocation>
</comment>